<dbReference type="InterPro" id="IPR001466">
    <property type="entry name" value="Beta-lactam-related"/>
</dbReference>
<evidence type="ECO:0000259" key="1">
    <source>
        <dbReference type="Pfam" id="PF00144"/>
    </source>
</evidence>
<dbReference type="Pfam" id="PF00144">
    <property type="entry name" value="Beta-lactamase"/>
    <property type="match status" value="1"/>
</dbReference>
<dbReference type="Gene3D" id="3.40.710.10">
    <property type="entry name" value="DD-peptidase/beta-lactamase superfamily"/>
    <property type="match status" value="2"/>
</dbReference>
<dbReference type="PANTHER" id="PTHR46825:SF9">
    <property type="entry name" value="BETA-LACTAMASE-RELATED DOMAIN-CONTAINING PROTEIN"/>
    <property type="match status" value="1"/>
</dbReference>
<organism evidence="2">
    <name type="scientific">marine sediment metagenome</name>
    <dbReference type="NCBI Taxonomy" id="412755"/>
    <lineage>
        <taxon>unclassified sequences</taxon>
        <taxon>metagenomes</taxon>
        <taxon>ecological metagenomes</taxon>
    </lineage>
</organism>
<name>X1UQN8_9ZZZZ</name>
<feature type="domain" description="Beta-lactamase-related" evidence="1">
    <location>
        <begin position="1"/>
        <end position="275"/>
    </location>
</feature>
<dbReference type="EMBL" id="BARW01017505">
    <property type="protein sequence ID" value="GAJ02201.1"/>
    <property type="molecule type" value="Genomic_DNA"/>
</dbReference>
<proteinExistence type="predicted"/>
<gene>
    <name evidence="2" type="ORF">S12H4_30215</name>
</gene>
<dbReference type="SUPFAM" id="SSF56601">
    <property type="entry name" value="beta-lactamase/transpeptidase-like"/>
    <property type="match status" value="1"/>
</dbReference>
<protein>
    <recommendedName>
        <fullName evidence="1">Beta-lactamase-related domain-containing protein</fullName>
    </recommendedName>
</protein>
<sequence>PGMSVAILQGQEVIFSQGFGYADVENKIMATQNTPYHIASLTKPFAAALIMQLVEENKLNLDSEIKDVLKDSVLPPLPLDDKPHQGYASACDRIIELQNDNSYPIAFLLQDYNCNTQRITVRHHLTHTSQGIPGEKYQYNGLLYAFLTFVVEAASGENFKEQLVKKIIEPLEMTRTFPGINDNVNTQVLKDCAKPYQVNKEGNPLLSNFDYTEGAIYASAGMISTVLDLAKFDIALNLNLLVSEESKEKMFTATLASSGQPLPYGLGWFIQTYKGIKLI</sequence>
<feature type="non-terminal residue" evidence="2">
    <location>
        <position position="1"/>
    </location>
</feature>
<dbReference type="PANTHER" id="PTHR46825">
    <property type="entry name" value="D-ALANYL-D-ALANINE-CARBOXYPEPTIDASE/ENDOPEPTIDASE AMPH"/>
    <property type="match status" value="1"/>
</dbReference>
<dbReference type="InterPro" id="IPR050491">
    <property type="entry name" value="AmpC-like"/>
</dbReference>
<feature type="non-terminal residue" evidence="2">
    <location>
        <position position="279"/>
    </location>
</feature>
<reference evidence="2" key="1">
    <citation type="journal article" date="2014" name="Front. Microbiol.">
        <title>High frequency of phylogenetically diverse reductive dehalogenase-homologous genes in deep subseafloor sedimentary metagenomes.</title>
        <authorList>
            <person name="Kawai M."/>
            <person name="Futagami T."/>
            <person name="Toyoda A."/>
            <person name="Takaki Y."/>
            <person name="Nishi S."/>
            <person name="Hori S."/>
            <person name="Arai W."/>
            <person name="Tsubouchi T."/>
            <person name="Morono Y."/>
            <person name="Uchiyama I."/>
            <person name="Ito T."/>
            <person name="Fujiyama A."/>
            <person name="Inagaki F."/>
            <person name="Takami H."/>
        </authorList>
    </citation>
    <scope>NUCLEOTIDE SEQUENCE</scope>
    <source>
        <strain evidence="2">Expedition CK06-06</strain>
    </source>
</reference>
<evidence type="ECO:0000313" key="2">
    <source>
        <dbReference type="EMBL" id="GAJ02201.1"/>
    </source>
</evidence>
<dbReference type="InterPro" id="IPR012338">
    <property type="entry name" value="Beta-lactam/transpept-like"/>
</dbReference>
<comment type="caution">
    <text evidence="2">The sequence shown here is derived from an EMBL/GenBank/DDBJ whole genome shotgun (WGS) entry which is preliminary data.</text>
</comment>
<dbReference type="AlphaFoldDB" id="X1UQN8"/>
<accession>X1UQN8</accession>